<keyword evidence="2 5" id="KW-0413">Isomerase</keyword>
<dbReference type="EMBL" id="UOFO01000086">
    <property type="protein sequence ID" value="VAW86088.1"/>
    <property type="molecule type" value="Genomic_DNA"/>
</dbReference>
<dbReference type="PANTHER" id="PTHR13767:SF2">
    <property type="entry name" value="PSEUDOURIDYLATE SYNTHASE TRUB1"/>
    <property type="match status" value="1"/>
</dbReference>
<dbReference type="InterPro" id="IPR032819">
    <property type="entry name" value="TruB_C"/>
</dbReference>
<name>A0A3B0YYE2_9ZZZZ</name>
<dbReference type="PANTHER" id="PTHR13767">
    <property type="entry name" value="TRNA-PSEUDOURIDINE SYNTHASE"/>
    <property type="match status" value="1"/>
</dbReference>
<dbReference type="InterPro" id="IPR020103">
    <property type="entry name" value="PsdUridine_synth_cat_dom_sf"/>
</dbReference>
<dbReference type="GO" id="GO:0003723">
    <property type="term" value="F:RNA binding"/>
    <property type="evidence" value="ECO:0007669"/>
    <property type="project" value="InterPro"/>
</dbReference>
<evidence type="ECO:0000313" key="5">
    <source>
        <dbReference type="EMBL" id="VAW86088.1"/>
    </source>
</evidence>
<evidence type="ECO:0000259" key="3">
    <source>
        <dbReference type="Pfam" id="PF09157"/>
    </source>
</evidence>
<sequence length="157" mass="17240">RKPREITIFDIKIGELKNEELALEVHCSKGTYIRTLAEDVGRVLQCGGHVSALRRLDVANFATQNMLTFSDLERIAKEGAEKLDAQLLPMEAALYELPAVKISDEMAVYLMHGQAVLVPSSPRTGYVQLLQGGGAFIGVGCVQEDGRIAPKRMLNFP</sequence>
<evidence type="ECO:0000259" key="4">
    <source>
        <dbReference type="Pfam" id="PF16198"/>
    </source>
</evidence>
<dbReference type="InterPro" id="IPR036974">
    <property type="entry name" value="PUA_sf"/>
</dbReference>
<feature type="domain" description="tRNA pseudouridine synthase II TruB subfamily 1 C-terminal" evidence="3">
    <location>
        <begin position="98"/>
        <end position="154"/>
    </location>
</feature>
<evidence type="ECO:0000256" key="2">
    <source>
        <dbReference type="ARBA" id="ARBA00023235"/>
    </source>
</evidence>
<protein>
    <submittedName>
        <fullName evidence="5">tRNA pseudouridine(55) synthase</fullName>
        <ecNumber evidence="5">5.4.99.25</ecNumber>
    </submittedName>
</protein>
<dbReference type="SUPFAM" id="SSF88697">
    <property type="entry name" value="PUA domain-like"/>
    <property type="match status" value="1"/>
</dbReference>
<reference evidence="5" key="1">
    <citation type="submission" date="2018-06" db="EMBL/GenBank/DDBJ databases">
        <authorList>
            <person name="Zhirakovskaya E."/>
        </authorList>
    </citation>
    <scope>NUCLEOTIDE SEQUENCE</scope>
</reference>
<dbReference type="EC" id="5.4.99.25" evidence="5"/>
<dbReference type="SUPFAM" id="SSF55120">
    <property type="entry name" value="Pseudouridine synthase"/>
    <property type="match status" value="1"/>
</dbReference>
<dbReference type="GO" id="GO:0006400">
    <property type="term" value="P:tRNA modification"/>
    <property type="evidence" value="ECO:0007669"/>
    <property type="project" value="TreeGrafter"/>
</dbReference>
<organism evidence="5">
    <name type="scientific">hydrothermal vent metagenome</name>
    <dbReference type="NCBI Taxonomy" id="652676"/>
    <lineage>
        <taxon>unclassified sequences</taxon>
        <taxon>metagenomes</taxon>
        <taxon>ecological metagenomes</taxon>
    </lineage>
</organism>
<feature type="domain" description="tRNA pseudouridylate synthase B C-terminal" evidence="4">
    <location>
        <begin position="34"/>
        <end position="94"/>
    </location>
</feature>
<dbReference type="GO" id="GO:1990481">
    <property type="term" value="P:mRNA pseudouridine synthesis"/>
    <property type="evidence" value="ECO:0007669"/>
    <property type="project" value="TreeGrafter"/>
</dbReference>
<dbReference type="CDD" id="cd21152">
    <property type="entry name" value="PUA_TruB_bacterial"/>
    <property type="match status" value="1"/>
</dbReference>
<dbReference type="InterPro" id="IPR015240">
    <property type="entry name" value="tRNA_sdUridine_synth_fam1_C"/>
</dbReference>
<dbReference type="InterPro" id="IPR015947">
    <property type="entry name" value="PUA-like_sf"/>
</dbReference>
<dbReference type="InterPro" id="IPR014780">
    <property type="entry name" value="tRNA_psdUridine_synth_TruB"/>
</dbReference>
<dbReference type="Pfam" id="PF16198">
    <property type="entry name" value="TruB_C_2"/>
    <property type="match status" value="1"/>
</dbReference>
<feature type="non-terminal residue" evidence="5">
    <location>
        <position position="1"/>
    </location>
</feature>
<accession>A0A3B0YYE2</accession>
<proteinExistence type="predicted"/>
<keyword evidence="1" id="KW-0819">tRNA processing</keyword>
<dbReference type="Pfam" id="PF09157">
    <property type="entry name" value="TruB-C_2"/>
    <property type="match status" value="1"/>
</dbReference>
<evidence type="ECO:0000256" key="1">
    <source>
        <dbReference type="ARBA" id="ARBA00022694"/>
    </source>
</evidence>
<dbReference type="AlphaFoldDB" id="A0A3B0YYE2"/>
<dbReference type="Gene3D" id="2.30.130.10">
    <property type="entry name" value="PUA domain"/>
    <property type="match status" value="1"/>
</dbReference>
<dbReference type="FunFam" id="2.30.130.10:FF:000012">
    <property type="entry name" value="tRNA pseudouridine synthase B"/>
    <property type="match status" value="1"/>
</dbReference>
<dbReference type="Gene3D" id="3.30.2350.10">
    <property type="entry name" value="Pseudouridine synthase"/>
    <property type="match status" value="1"/>
</dbReference>
<gene>
    <name evidence="5" type="ORF">MNBD_GAMMA16-1697</name>
</gene>
<dbReference type="GO" id="GO:0160148">
    <property type="term" value="F:tRNA pseudouridine(55) synthase activity"/>
    <property type="evidence" value="ECO:0007669"/>
    <property type="project" value="UniProtKB-EC"/>
</dbReference>